<dbReference type="GO" id="GO:0005783">
    <property type="term" value="C:endoplasmic reticulum"/>
    <property type="evidence" value="ECO:0007669"/>
    <property type="project" value="UniProtKB-ARBA"/>
</dbReference>
<protein>
    <recommendedName>
        <fullName evidence="2">J domain-containing protein</fullName>
    </recommendedName>
</protein>
<dbReference type="Proteomes" id="UP000245764">
    <property type="component" value="Chromosome 12"/>
</dbReference>
<dbReference type="SMART" id="SM00271">
    <property type="entry name" value="DnaJ"/>
    <property type="match status" value="1"/>
</dbReference>
<dbReference type="InterPro" id="IPR001623">
    <property type="entry name" value="DnaJ_domain"/>
</dbReference>
<dbReference type="Gene3D" id="1.10.287.110">
    <property type="entry name" value="DnaJ domain"/>
    <property type="match status" value="1"/>
</dbReference>
<dbReference type="InterPro" id="IPR036869">
    <property type="entry name" value="J_dom_sf"/>
</dbReference>
<dbReference type="SUPFAM" id="SSF46565">
    <property type="entry name" value="Chaperone J-domain"/>
    <property type="match status" value="1"/>
</dbReference>
<feature type="region of interest" description="Disordered" evidence="1">
    <location>
        <begin position="72"/>
        <end position="99"/>
    </location>
</feature>
<organism evidence="3 4">
    <name type="scientific">Zymoseptoria tritici ST99CH_1E4</name>
    <dbReference type="NCBI Taxonomy" id="1276532"/>
    <lineage>
        <taxon>Eukaryota</taxon>
        <taxon>Fungi</taxon>
        <taxon>Dikarya</taxon>
        <taxon>Ascomycota</taxon>
        <taxon>Pezizomycotina</taxon>
        <taxon>Dothideomycetes</taxon>
        <taxon>Dothideomycetidae</taxon>
        <taxon>Mycosphaerellales</taxon>
        <taxon>Mycosphaerellaceae</taxon>
        <taxon>Zymoseptoria</taxon>
    </lineage>
</organism>
<reference evidence="4" key="1">
    <citation type="submission" date="2017-05" db="EMBL/GenBank/DDBJ databases">
        <authorList>
            <person name="Song R."/>
            <person name="Chenine A.L."/>
            <person name="Ruprecht R.M."/>
        </authorList>
    </citation>
    <scope>NUCLEOTIDE SEQUENCE [LARGE SCALE GENOMIC DNA]</scope>
</reference>
<feature type="compositionally biased region" description="Polar residues" evidence="1">
    <location>
        <begin position="78"/>
        <end position="93"/>
    </location>
</feature>
<gene>
    <name evidence="3" type="ORF">ZT1E4_G10738</name>
</gene>
<dbReference type="InterPro" id="IPR018253">
    <property type="entry name" value="DnaJ_domain_CS"/>
</dbReference>
<sequence>MAPLPPSDDYYIILEVESSATAEEITQSYRRLALKLHPDRNDRPNATQAFQKLGQAYETLKDDDERRKYDRLRRFRDTTPTPWTSAQRQQADPWSQAREEEARRREEFFRWEREFRRDMEARYDNFWREQEEFMAQARQARAEARARAEAKAKATAETMRQRRQAEEKQRQREREEEEQRCRHGGEGWWSKVTGQAACEKCGAEEECLLQCPDCDLRACAKCQCELRPKMEPKKWKKAKKSKKTK</sequence>
<dbReference type="PRINTS" id="PR00625">
    <property type="entry name" value="JDOMAIN"/>
</dbReference>
<feature type="region of interest" description="Disordered" evidence="1">
    <location>
        <begin position="147"/>
        <end position="178"/>
    </location>
</feature>
<name>A0A2H1H4R7_ZYMTR</name>
<dbReference type="PROSITE" id="PS50076">
    <property type="entry name" value="DNAJ_2"/>
    <property type="match status" value="1"/>
</dbReference>
<dbReference type="InterPro" id="IPR051100">
    <property type="entry name" value="DnaJ_subfamily_B/C"/>
</dbReference>
<dbReference type="Pfam" id="PF00226">
    <property type="entry name" value="DnaJ"/>
    <property type="match status" value="1"/>
</dbReference>
<feature type="domain" description="J" evidence="2">
    <location>
        <begin position="9"/>
        <end position="73"/>
    </location>
</feature>
<evidence type="ECO:0000313" key="4">
    <source>
        <dbReference type="Proteomes" id="UP000245764"/>
    </source>
</evidence>
<dbReference type="PANTHER" id="PTHR43908">
    <property type="entry name" value="AT29763P-RELATED"/>
    <property type="match status" value="1"/>
</dbReference>
<dbReference type="PROSITE" id="PS00636">
    <property type="entry name" value="DNAJ_1"/>
    <property type="match status" value="1"/>
</dbReference>
<dbReference type="EMBL" id="LT854264">
    <property type="protein sequence ID" value="SMR60773.1"/>
    <property type="molecule type" value="Genomic_DNA"/>
</dbReference>
<evidence type="ECO:0000256" key="1">
    <source>
        <dbReference type="SAM" id="MobiDB-lite"/>
    </source>
</evidence>
<accession>A0A2H1H4R7</accession>
<dbReference type="CDD" id="cd06257">
    <property type="entry name" value="DnaJ"/>
    <property type="match status" value="1"/>
</dbReference>
<proteinExistence type="predicted"/>
<dbReference type="AlphaFoldDB" id="A0A2H1H4R7"/>
<evidence type="ECO:0000313" key="3">
    <source>
        <dbReference type="EMBL" id="SMR60773.1"/>
    </source>
</evidence>
<evidence type="ECO:0000259" key="2">
    <source>
        <dbReference type="PROSITE" id="PS50076"/>
    </source>
</evidence>